<dbReference type="GO" id="GO:0005634">
    <property type="term" value="C:nucleus"/>
    <property type="evidence" value="ECO:0007669"/>
    <property type="project" value="UniProtKB-SubCell"/>
</dbReference>
<organism evidence="9 10">
    <name type="scientific">Geodia barretti</name>
    <name type="common">Barrett's horny sponge</name>
    <dbReference type="NCBI Taxonomy" id="519541"/>
    <lineage>
        <taxon>Eukaryota</taxon>
        <taxon>Metazoa</taxon>
        <taxon>Porifera</taxon>
        <taxon>Demospongiae</taxon>
        <taxon>Heteroscleromorpha</taxon>
        <taxon>Tetractinellida</taxon>
        <taxon>Astrophorina</taxon>
        <taxon>Geodiidae</taxon>
        <taxon>Geodia</taxon>
    </lineage>
</organism>
<keyword evidence="5" id="KW-0804">Transcription</keyword>
<feature type="region of interest" description="Disordered" evidence="7">
    <location>
        <begin position="315"/>
        <end position="362"/>
    </location>
</feature>
<keyword evidence="4" id="KW-0238">DNA-binding</keyword>
<name>A0AA35W2H6_GEOBA</name>
<evidence type="ECO:0000259" key="8">
    <source>
        <dbReference type="Pfam" id="PF03299"/>
    </source>
</evidence>
<evidence type="ECO:0000256" key="7">
    <source>
        <dbReference type="SAM" id="MobiDB-lite"/>
    </source>
</evidence>
<dbReference type="Pfam" id="PF03299">
    <property type="entry name" value="TF_AP-2"/>
    <property type="match status" value="1"/>
</dbReference>
<feature type="region of interest" description="Disordered" evidence="7">
    <location>
        <begin position="180"/>
        <end position="221"/>
    </location>
</feature>
<dbReference type="AlphaFoldDB" id="A0AA35W2H6"/>
<evidence type="ECO:0000256" key="6">
    <source>
        <dbReference type="ARBA" id="ARBA00023242"/>
    </source>
</evidence>
<feature type="region of interest" description="Disordered" evidence="7">
    <location>
        <begin position="395"/>
        <end position="428"/>
    </location>
</feature>
<dbReference type="PANTHER" id="PTHR10812:SF17">
    <property type="entry name" value="TRANSCRIPTION FACTOR AP-2, ISOFORM D"/>
    <property type="match status" value="1"/>
</dbReference>
<keyword evidence="10" id="KW-1185">Reference proteome</keyword>
<evidence type="ECO:0000256" key="3">
    <source>
        <dbReference type="ARBA" id="ARBA00023015"/>
    </source>
</evidence>
<comment type="caution">
    <text evidence="9">The sequence shown here is derived from an EMBL/GenBank/DDBJ whole genome shotgun (WGS) entry which is preliminary data.</text>
</comment>
<dbReference type="PANTHER" id="PTHR10812">
    <property type="entry name" value="TRANSCRIPTION FACTOR AP-2"/>
    <property type="match status" value="1"/>
</dbReference>
<comment type="subcellular location">
    <subcellularLocation>
        <location evidence="1">Nucleus</location>
    </subcellularLocation>
</comment>
<sequence>MQQQKQMLYKRVAEAERSPFFLHPHQVTSIYPFLPFTPSVAGTPTANNSLGNTGKFSPGVYPLVQQSPPNLGLTMINPGSSILTPPSSVSTSATLTTQANSATMSVVVSSSQPQSTGTGGRGGTANCVLTSLTTPTTPPRTSYSAQLYAPFVKCPMSPPTPSGIATLSVLSPWNIAAMSQIGIPSPPTDPPSSSSSASKTRRSLDHPTPSSSSSNSTSSSSAAVTWNPCSVSAGPTTAPILPQHILSPRPGFTSIQSPLSYLHASPLSPMMLIQSPYASSISSCPSVSSSSGCSSDGGASFTTGLQVINYAPSEYHVGPRRPLSEKLTEEDIVSEGANSSGRNTPVDPMDGDDNRDTDTPHQNVSVFSTASQQQQPTASGGDVVQTFTQFAITSQGPSIIQPSTPRSLMAQSGGAARHTPSGLQPTTHAAVVDLTKSTTSGGSGRRRVSGHIGSVDAVAYPYSVESGTHSMHPMSEESSSHGYVSSVLQSSSGERPSSGVSSMSSSLSSRESTPDPEEPEPLPSISGSALSQDPSPHGLSAGLGGSIVGGATHPHHHVAAQGSDTFCLVPGRLSLLSSTQKYKVTVDEVRRRLSHPECLNASVLGGILRRAKSKNGGHVLRQRLDSIGLSLPPGRRKATELSLLTSLVEGEATHLSSDFRRICETYFPHVELAQIIARQHVGTPQAQHRVSMVKAAQLVISELQAMLTAVGGPSNVKANDPNNPYPGLTNFSLLTHGFGNPAINTSLTVVQTYLQELLAFYDGRKAVQPENRFSTFGGENVHLGAGQFVNGLPHPVYAIPNTDPQSAHHSQSSTVMKQEPIGSPRHATV</sequence>
<feature type="domain" description="Transcription factor AP-2 C-terminal" evidence="8">
    <location>
        <begin position="566"/>
        <end position="756"/>
    </location>
</feature>
<protein>
    <submittedName>
        <fullName evidence="9">Transcription factor AP-2-epsilon</fullName>
    </submittedName>
</protein>
<feature type="compositionally biased region" description="Polar residues" evidence="7">
    <location>
        <begin position="525"/>
        <end position="534"/>
    </location>
</feature>
<evidence type="ECO:0000313" key="9">
    <source>
        <dbReference type="EMBL" id="CAI7993595.1"/>
    </source>
</evidence>
<feature type="region of interest" description="Disordered" evidence="7">
    <location>
        <begin position="800"/>
        <end position="829"/>
    </location>
</feature>
<dbReference type="EMBL" id="CASHTH010000190">
    <property type="protein sequence ID" value="CAI7993595.1"/>
    <property type="molecule type" value="Genomic_DNA"/>
</dbReference>
<dbReference type="Proteomes" id="UP001174909">
    <property type="component" value="Unassembled WGS sequence"/>
</dbReference>
<dbReference type="GO" id="GO:0000981">
    <property type="term" value="F:DNA-binding transcription factor activity, RNA polymerase II-specific"/>
    <property type="evidence" value="ECO:0007669"/>
    <property type="project" value="TreeGrafter"/>
</dbReference>
<keyword evidence="3" id="KW-0805">Transcription regulation</keyword>
<dbReference type="PRINTS" id="PR01748">
    <property type="entry name" value="AP2TNSCPFCT"/>
</dbReference>
<feature type="compositionally biased region" description="Polar residues" evidence="7">
    <location>
        <begin position="395"/>
        <end position="410"/>
    </location>
</feature>
<evidence type="ECO:0000256" key="1">
    <source>
        <dbReference type="ARBA" id="ARBA00004123"/>
    </source>
</evidence>
<proteinExistence type="inferred from homology"/>
<evidence type="ECO:0000313" key="10">
    <source>
        <dbReference type="Proteomes" id="UP001174909"/>
    </source>
</evidence>
<gene>
    <name evidence="9" type="ORF">GBAR_LOCUS1282</name>
</gene>
<dbReference type="InterPro" id="IPR004979">
    <property type="entry name" value="TF_AP2"/>
</dbReference>
<evidence type="ECO:0000256" key="4">
    <source>
        <dbReference type="ARBA" id="ARBA00023125"/>
    </source>
</evidence>
<evidence type="ECO:0000256" key="2">
    <source>
        <dbReference type="ARBA" id="ARBA00007770"/>
    </source>
</evidence>
<comment type="similarity">
    <text evidence="2">Belongs to the AP-2 family.</text>
</comment>
<feature type="compositionally biased region" description="Low complexity" evidence="7">
    <location>
        <begin position="210"/>
        <end position="221"/>
    </location>
</feature>
<dbReference type="GO" id="GO:0042127">
    <property type="term" value="P:regulation of cell population proliferation"/>
    <property type="evidence" value="ECO:0007669"/>
    <property type="project" value="TreeGrafter"/>
</dbReference>
<evidence type="ECO:0000256" key="5">
    <source>
        <dbReference type="ARBA" id="ARBA00023163"/>
    </source>
</evidence>
<feature type="compositionally biased region" description="Low complexity" evidence="7">
    <location>
        <begin position="480"/>
        <end position="511"/>
    </location>
</feature>
<dbReference type="GO" id="GO:0000977">
    <property type="term" value="F:RNA polymerase II transcription regulatory region sequence-specific DNA binding"/>
    <property type="evidence" value="ECO:0007669"/>
    <property type="project" value="TreeGrafter"/>
</dbReference>
<dbReference type="InterPro" id="IPR013854">
    <property type="entry name" value="TF_AP2_C"/>
</dbReference>
<feature type="compositionally biased region" description="Polar residues" evidence="7">
    <location>
        <begin position="802"/>
        <end position="816"/>
    </location>
</feature>
<keyword evidence="6" id="KW-0539">Nucleus</keyword>
<accession>A0AA35W2H6</accession>
<feature type="region of interest" description="Disordered" evidence="7">
    <location>
        <begin position="468"/>
        <end position="548"/>
    </location>
</feature>
<reference evidence="9" key="1">
    <citation type="submission" date="2023-03" db="EMBL/GenBank/DDBJ databases">
        <authorList>
            <person name="Steffen K."/>
            <person name="Cardenas P."/>
        </authorList>
    </citation>
    <scope>NUCLEOTIDE SEQUENCE</scope>
</reference>